<feature type="transmembrane region" description="Helical" evidence="5">
    <location>
        <begin position="118"/>
        <end position="141"/>
    </location>
</feature>
<evidence type="ECO:0000256" key="5">
    <source>
        <dbReference type="SAM" id="Phobius"/>
    </source>
</evidence>
<feature type="transmembrane region" description="Helical" evidence="5">
    <location>
        <begin position="161"/>
        <end position="184"/>
    </location>
</feature>
<dbReference type="AlphaFoldDB" id="A0A9P9D3S3"/>
<name>A0A9P9D3S3_9HYPO</name>
<proteinExistence type="predicted"/>
<evidence type="ECO:0000313" key="7">
    <source>
        <dbReference type="Proteomes" id="UP000717696"/>
    </source>
</evidence>
<protein>
    <submittedName>
        <fullName evidence="6">Uncharacterized protein</fullName>
    </submittedName>
</protein>
<dbReference type="EMBL" id="JAGMUU010000053">
    <property type="protein sequence ID" value="KAH7111952.1"/>
    <property type="molecule type" value="Genomic_DNA"/>
</dbReference>
<organism evidence="6 7">
    <name type="scientific">Dactylonectria estremocensis</name>
    <dbReference type="NCBI Taxonomy" id="1079267"/>
    <lineage>
        <taxon>Eukaryota</taxon>
        <taxon>Fungi</taxon>
        <taxon>Dikarya</taxon>
        <taxon>Ascomycota</taxon>
        <taxon>Pezizomycotina</taxon>
        <taxon>Sordariomycetes</taxon>
        <taxon>Hypocreomycetidae</taxon>
        <taxon>Hypocreales</taxon>
        <taxon>Nectriaceae</taxon>
        <taxon>Dactylonectria</taxon>
    </lineage>
</organism>
<gene>
    <name evidence="6" type="ORF">B0J13DRAFT_631672</name>
</gene>
<evidence type="ECO:0000256" key="2">
    <source>
        <dbReference type="ARBA" id="ARBA00022692"/>
    </source>
</evidence>
<evidence type="ECO:0000256" key="1">
    <source>
        <dbReference type="ARBA" id="ARBA00004141"/>
    </source>
</evidence>
<dbReference type="InterPro" id="IPR007568">
    <property type="entry name" value="RTA1"/>
</dbReference>
<reference evidence="6" key="1">
    <citation type="journal article" date="2021" name="Nat. Commun.">
        <title>Genetic determinants of endophytism in the Arabidopsis root mycobiome.</title>
        <authorList>
            <person name="Mesny F."/>
            <person name="Miyauchi S."/>
            <person name="Thiergart T."/>
            <person name="Pickel B."/>
            <person name="Atanasova L."/>
            <person name="Karlsson M."/>
            <person name="Huettel B."/>
            <person name="Barry K.W."/>
            <person name="Haridas S."/>
            <person name="Chen C."/>
            <person name="Bauer D."/>
            <person name="Andreopoulos W."/>
            <person name="Pangilinan J."/>
            <person name="LaButti K."/>
            <person name="Riley R."/>
            <person name="Lipzen A."/>
            <person name="Clum A."/>
            <person name="Drula E."/>
            <person name="Henrissat B."/>
            <person name="Kohler A."/>
            <person name="Grigoriev I.V."/>
            <person name="Martin F.M."/>
            <person name="Hacquard S."/>
        </authorList>
    </citation>
    <scope>NUCLEOTIDE SEQUENCE</scope>
    <source>
        <strain evidence="6">MPI-CAGE-AT-0021</strain>
    </source>
</reference>
<evidence type="ECO:0000313" key="6">
    <source>
        <dbReference type="EMBL" id="KAH7111952.1"/>
    </source>
</evidence>
<feature type="transmembrane region" description="Helical" evidence="5">
    <location>
        <begin position="82"/>
        <end position="106"/>
    </location>
</feature>
<feature type="transmembrane region" description="Helical" evidence="5">
    <location>
        <begin position="26"/>
        <end position="45"/>
    </location>
</feature>
<dbReference type="GO" id="GO:0000324">
    <property type="term" value="C:fungal-type vacuole"/>
    <property type="evidence" value="ECO:0007669"/>
    <property type="project" value="TreeGrafter"/>
</dbReference>
<comment type="caution">
    <text evidence="6">The sequence shown here is derived from an EMBL/GenBank/DDBJ whole genome shotgun (WGS) entry which is preliminary data.</text>
</comment>
<evidence type="ECO:0000256" key="3">
    <source>
        <dbReference type="ARBA" id="ARBA00022989"/>
    </source>
</evidence>
<dbReference type="Pfam" id="PF04479">
    <property type="entry name" value="RTA1"/>
    <property type="match status" value="1"/>
</dbReference>
<dbReference type="PANTHER" id="PTHR31465">
    <property type="entry name" value="PROTEIN RTA1-RELATED"/>
    <property type="match status" value="1"/>
</dbReference>
<keyword evidence="3 5" id="KW-1133">Transmembrane helix</keyword>
<keyword evidence="2 5" id="KW-0812">Transmembrane</keyword>
<feature type="transmembrane region" description="Helical" evidence="5">
    <location>
        <begin position="52"/>
        <end position="70"/>
    </location>
</feature>
<keyword evidence="7" id="KW-1185">Reference proteome</keyword>
<dbReference type="GO" id="GO:0005886">
    <property type="term" value="C:plasma membrane"/>
    <property type="evidence" value="ECO:0007669"/>
    <property type="project" value="TreeGrafter"/>
</dbReference>
<sequence>MVSTQECTFATCDTSLSTFGYEPNNATSEAFLAIFGLLFFAHLIQGWRHRKVVVTFLMVAGHFLFTFAFFERSFGNNPYGQGTFITWLFCQLIGSSAILLGIYLASSSMLSTYTDKIFGLRLAIITATLILSELTICGLQAAGGYLGAEATDKGQRPWPELGLYIAGQSLQLVLLFCFILYMIVFSQMMTFSSEKREGWLKWKTARVELGIFVFCYSCYAFKAMYQLVLAASGWTNSAANTEVLFILFQTLYDCSFAFSTHHIDIPTQRELANRTK</sequence>
<comment type="subcellular location">
    <subcellularLocation>
        <location evidence="1">Membrane</location>
        <topology evidence="1">Multi-pass membrane protein</topology>
    </subcellularLocation>
</comment>
<keyword evidence="4 5" id="KW-0472">Membrane</keyword>
<dbReference type="PANTHER" id="PTHR31465:SF9">
    <property type="entry name" value="SPHINGOID LONG-CHAIN BASE TRANSPORTER RSB1"/>
    <property type="match status" value="1"/>
</dbReference>
<feature type="transmembrane region" description="Helical" evidence="5">
    <location>
        <begin position="205"/>
        <end position="225"/>
    </location>
</feature>
<dbReference type="Proteomes" id="UP000717696">
    <property type="component" value="Unassembled WGS sequence"/>
</dbReference>
<evidence type="ECO:0000256" key="4">
    <source>
        <dbReference type="ARBA" id="ARBA00023136"/>
    </source>
</evidence>
<accession>A0A9P9D3S3</accession>